<dbReference type="HOGENOM" id="CLU_3124239_0_0_6"/>
<keyword evidence="2" id="KW-1185">Reference proteome</keyword>
<evidence type="ECO:0000313" key="2">
    <source>
        <dbReference type="Proteomes" id="UP000028500"/>
    </source>
</evidence>
<gene>
    <name evidence="1" type="ORF">XBKQ1_630002</name>
</gene>
<dbReference type="Proteomes" id="UP000028500">
    <property type="component" value="Unassembled WGS sequence"/>
</dbReference>
<accession>A0A077PMB7</accession>
<name>A0A077PMB7_XENBV</name>
<proteinExistence type="predicted"/>
<comment type="caution">
    <text evidence="1">The sequence shown here is derived from an EMBL/GenBank/DDBJ whole genome shotgun (WGS) entry which is preliminary data.</text>
</comment>
<evidence type="ECO:0000313" key="1">
    <source>
        <dbReference type="EMBL" id="CDH21712.1"/>
    </source>
</evidence>
<sequence>MNDPILPICDDKATRLVLYGVIREDMMHIRYTIPIVYSIVGLYSDNSDSF</sequence>
<reference evidence="1" key="1">
    <citation type="submission" date="2013-07" db="EMBL/GenBank/DDBJ databases">
        <title>Sub-species coevolution in mutualistic symbiosis.</title>
        <authorList>
            <person name="Murfin K."/>
            <person name="Klassen J."/>
            <person name="Lee M."/>
            <person name="Forst S."/>
            <person name="Stock P."/>
            <person name="Goodrich-Blair H."/>
        </authorList>
    </citation>
    <scope>NUCLEOTIDE SEQUENCE [LARGE SCALE GENOMIC DNA]</scope>
    <source>
        <strain evidence="1">Kraussei Quebec</strain>
    </source>
</reference>
<dbReference type="AlphaFoldDB" id="A0A077PMB7"/>
<organism evidence="1 2">
    <name type="scientific">Xenorhabdus bovienii str. kraussei Quebec</name>
    <dbReference type="NCBI Taxonomy" id="1398203"/>
    <lineage>
        <taxon>Bacteria</taxon>
        <taxon>Pseudomonadati</taxon>
        <taxon>Pseudomonadota</taxon>
        <taxon>Gammaproteobacteria</taxon>
        <taxon>Enterobacterales</taxon>
        <taxon>Morganellaceae</taxon>
        <taxon>Xenorhabdus</taxon>
    </lineage>
</organism>
<protein>
    <submittedName>
        <fullName evidence="1">Uncharacterized protein</fullName>
    </submittedName>
</protein>
<dbReference type="EMBL" id="CBSY010000254">
    <property type="protein sequence ID" value="CDH21712.1"/>
    <property type="molecule type" value="Genomic_DNA"/>
</dbReference>